<evidence type="ECO:0000259" key="1">
    <source>
        <dbReference type="Pfam" id="PF00117"/>
    </source>
</evidence>
<keyword evidence="2" id="KW-0315">Glutamine amidotransferase</keyword>
<dbReference type="CDD" id="cd01741">
    <property type="entry name" value="GATase1_1"/>
    <property type="match status" value="1"/>
</dbReference>
<dbReference type="Gene3D" id="3.40.50.880">
    <property type="match status" value="1"/>
</dbReference>
<name>A0ABY4FX41_9MICO</name>
<dbReference type="PANTHER" id="PTHR42695">
    <property type="entry name" value="GLUTAMINE AMIDOTRANSFERASE YLR126C-RELATED"/>
    <property type="match status" value="1"/>
</dbReference>
<proteinExistence type="predicted"/>
<dbReference type="SUPFAM" id="SSF52317">
    <property type="entry name" value="Class I glutamine amidotransferase-like"/>
    <property type="match status" value="1"/>
</dbReference>
<dbReference type="InterPro" id="IPR044992">
    <property type="entry name" value="ChyE-like"/>
</dbReference>
<dbReference type="InterPro" id="IPR017926">
    <property type="entry name" value="GATASE"/>
</dbReference>
<dbReference type="NCBIfam" id="NF005743">
    <property type="entry name" value="PRK07567.1"/>
    <property type="match status" value="1"/>
</dbReference>
<dbReference type="Proteomes" id="UP000831775">
    <property type="component" value="Chromosome"/>
</dbReference>
<organism evidence="2 3">
    <name type="scientific">Leucobacter rhizosphaerae</name>
    <dbReference type="NCBI Taxonomy" id="2932245"/>
    <lineage>
        <taxon>Bacteria</taxon>
        <taxon>Bacillati</taxon>
        <taxon>Actinomycetota</taxon>
        <taxon>Actinomycetes</taxon>
        <taxon>Micrococcales</taxon>
        <taxon>Microbacteriaceae</taxon>
        <taxon>Leucobacter</taxon>
    </lineage>
</organism>
<dbReference type="Pfam" id="PF00117">
    <property type="entry name" value="GATase"/>
    <property type="match status" value="1"/>
</dbReference>
<evidence type="ECO:0000313" key="3">
    <source>
        <dbReference type="Proteomes" id="UP000831775"/>
    </source>
</evidence>
<accession>A0ABY4FX41</accession>
<protein>
    <submittedName>
        <fullName evidence="2">Glutamine amidotransferase</fullName>
    </submittedName>
</protein>
<evidence type="ECO:0000313" key="2">
    <source>
        <dbReference type="EMBL" id="UOQ60859.1"/>
    </source>
</evidence>
<reference evidence="2 3" key="1">
    <citation type="submission" date="2022-04" db="EMBL/GenBank/DDBJ databases">
        <title>Leucobacter sp. isolated from rhizosphere of onion.</title>
        <authorList>
            <person name="Won M."/>
            <person name="Lee C.-M."/>
            <person name="Woen H.-Y."/>
            <person name="Kwon S.-W."/>
        </authorList>
    </citation>
    <scope>NUCLEOTIDE SEQUENCE [LARGE SCALE GENOMIC DNA]</scope>
    <source>
        <strain evidence="2 3">H25R-14</strain>
    </source>
</reference>
<feature type="domain" description="Glutamine amidotransferase" evidence="1">
    <location>
        <begin position="49"/>
        <end position="193"/>
    </location>
</feature>
<dbReference type="PROSITE" id="PS51273">
    <property type="entry name" value="GATASE_TYPE_1"/>
    <property type="match status" value="1"/>
</dbReference>
<gene>
    <name evidence="2" type="ORF">MUN76_02425</name>
</gene>
<dbReference type="PANTHER" id="PTHR42695:SF5">
    <property type="entry name" value="GLUTAMINE AMIDOTRANSFERASE YLR126C-RELATED"/>
    <property type="match status" value="1"/>
</dbReference>
<keyword evidence="3" id="KW-1185">Reference proteome</keyword>
<dbReference type="EMBL" id="CP095043">
    <property type="protein sequence ID" value="UOQ60859.1"/>
    <property type="molecule type" value="Genomic_DNA"/>
</dbReference>
<dbReference type="RefSeq" id="WP_244686831.1">
    <property type="nucleotide sequence ID" value="NZ_CP095043.1"/>
</dbReference>
<sequence length="261" mass="28482">MKPFLLVTSRGEDDVAAEEHAAYCRLTGLLPEDLEWRRIDRDSLGPIDFAAYSGIILAGSPFTVSEPTEAKSPTELRVERELAQLLDEVIARDVPFLGVCYGIGTIGAHQGARVDRTYGESSQAVRITLTPAGIVDPLFHELPEAFDAFVGHKEAISEVPDSITVLAGSATCPVQAFRVGRNVYATQFHPELDTAAFTDRVRTYAHHGYFNPGEVDAIIEQVEHADVRASHMVLGRFIEEYISSSPAPRVADLAPVYSKSA</sequence>
<dbReference type="InterPro" id="IPR029062">
    <property type="entry name" value="Class_I_gatase-like"/>
</dbReference>